<sequence>MISADVWKVADGLTLETNALLAVRELGKSLALTAGPGAGKTEVLAQRADFLLRTGNCRYPKRILAISFKVDASINLKERIRRRCGLDLAARFDSYTFHGFAKRIIDRFRPVLTGGDSLEPNYSIGDEPIQGKQIKFAQLIPLATKILSNSVVARNAICQTYADVFLDEFQDCTTEQYALLKLVFMNKPIRLTAVGDTKQKIMGWAGALDGIFIDYAKDFDARPLNLYRNFRSKPRLLRMQNEIIRTLDPAAVMADDLIIGDDGELLARNYDNSHSEAAALANIIQKWIDVEKIPLPEIAILFPRQIDLYGTPLMEQLAARGIPFRNEHESQDLVNEPAARLIIDYLSCLYREREPKAWINLMEQLVSFNDEDGESELQRNFERLYLAQRKEVKKLARSDAPYSGWWELTMKFLKNIGLPVLTTLSSDYEAKARLNEVIKNTRQQIEKLLEQEPDLLKALDLFSNDQAVRFLTIHKSKGLEFHSVIMIGVETQTFWGKVQEERCGFFVGVSRAKERLMITTCDLRYRPASNPPRWNEHRTPHAEFVTYVTPFLSAQPNA</sequence>
<comment type="catalytic activity">
    <reaction evidence="9">
        <text>ATP + H2O = ADP + phosphate + H(+)</text>
        <dbReference type="Rhea" id="RHEA:13065"/>
        <dbReference type="ChEBI" id="CHEBI:15377"/>
        <dbReference type="ChEBI" id="CHEBI:15378"/>
        <dbReference type="ChEBI" id="CHEBI:30616"/>
        <dbReference type="ChEBI" id="CHEBI:43474"/>
        <dbReference type="ChEBI" id="CHEBI:456216"/>
        <dbReference type="EC" id="5.6.2.4"/>
    </reaction>
</comment>
<feature type="domain" description="UvrD-like helicase ATP-binding" evidence="11">
    <location>
        <begin position="13"/>
        <end position="233"/>
    </location>
</feature>
<evidence type="ECO:0000256" key="4">
    <source>
        <dbReference type="ARBA" id="ARBA00022840"/>
    </source>
</evidence>
<dbReference type="GO" id="GO:0043138">
    <property type="term" value="F:3'-5' DNA helicase activity"/>
    <property type="evidence" value="ECO:0007669"/>
    <property type="project" value="UniProtKB-EC"/>
</dbReference>
<gene>
    <name evidence="13" type="ORF">AO063_00820</name>
</gene>
<dbReference type="SUPFAM" id="SSF52540">
    <property type="entry name" value="P-loop containing nucleoside triphosphate hydrolases"/>
    <property type="match status" value="1"/>
</dbReference>
<protein>
    <recommendedName>
        <fullName evidence="7">DNA 3'-5' helicase</fullName>
        <ecNumber evidence="7">5.6.2.4</ecNumber>
    </recommendedName>
    <alternativeName>
        <fullName evidence="8">DNA 3'-5' helicase II</fullName>
    </alternativeName>
</protein>
<dbReference type="GO" id="GO:0000725">
    <property type="term" value="P:recombinational repair"/>
    <property type="evidence" value="ECO:0007669"/>
    <property type="project" value="TreeGrafter"/>
</dbReference>
<dbReference type="PANTHER" id="PTHR11070:SF2">
    <property type="entry name" value="ATP-DEPENDENT DNA HELICASE SRS2"/>
    <property type="match status" value="1"/>
</dbReference>
<accession>A0A0W0I563</accession>
<evidence type="ECO:0000259" key="11">
    <source>
        <dbReference type="PROSITE" id="PS51198"/>
    </source>
</evidence>
<keyword evidence="2 10" id="KW-0378">Hydrolase</keyword>
<comment type="caution">
    <text evidence="13">The sequence shown here is derived from an EMBL/GenBank/DDBJ whole genome shotgun (WGS) entry which is preliminary data.</text>
</comment>
<dbReference type="Pfam" id="PF00580">
    <property type="entry name" value="UvrD-helicase"/>
    <property type="match status" value="2"/>
</dbReference>
<dbReference type="Gene3D" id="3.40.50.300">
    <property type="entry name" value="P-loop containing nucleotide triphosphate hydrolases"/>
    <property type="match status" value="2"/>
</dbReference>
<dbReference type="PROSITE" id="PS51217">
    <property type="entry name" value="UVRD_HELICASE_CTER"/>
    <property type="match status" value="1"/>
</dbReference>
<dbReference type="EMBL" id="LKEF01000002">
    <property type="protein sequence ID" value="KTB68281.1"/>
    <property type="molecule type" value="Genomic_DNA"/>
</dbReference>
<dbReference type="GO" id="GO:0003677">
    <property type="term" value="F:DNA binding"/>
    <property type="evidence" value="ECO:0007669"/>
    <property type="project" value="InterPro"/>
</dbReference>
<evidence type="ECO:0000256" key="5">
    <source>
        <dbReference type="ARBA" id="ARBA00023235"/>
    </source>
</evidence>
<keyword evidence="4 10" id="KW-0067">ATP-binding</keyword>
<keyword evidence="5" id="KW-0413">Isomerase</keyword>
<evidence type="ECO:0000256" key="8">
    <source>
        <dbReference type="ARBA" id="ARBA00034923"/>
    </source>
</evidence>
<evidence type="ECO:0000256" key="7">
    <source>
        <dbReference type="ARBA" id="ARBA00034808"/>
    </source>
</evidence>
<proteinExistence type="predicted"/>
<dbReference type="InterPro" id="IPR014017">
    <property type="entry name" value="DNA_helicase_UvrD-like_C"/>
</dbReference>
<dbReference type="InterPro" id="IPR027417">
    <property type="entry name" value="P-loop_NTPase"/>
</dbReference>
<evidence type="ECO:0000256" key="9">
    <source>
        <dbReference type="ARBA" id="ARBA00048988"/>
    </source>
</evidence>
<reference evidence="13 14" key="1">
    <citation type="submission" date="2015-09" db="EMBL/GenBank/DDBJ databases">
        <title>Genome sequence of ICMP 11288.</title>
        <authorList>
            <person name="Visnovsky S."/>
            <person name="Lu A."/>
            <person name="Panda P."/>
            <person name="Pitman A."/>
        </authorList>
    </citation>
    <scope>NUCLEOTIDE SEQUENCE [LARGE SCALE GENOMIC DNA]</scope>
    <source>
        <strain evidence="13 14">ICMP 11288</strain>
    </source>
</reference>
<feature type="binding site" evidence="10">
    <location>
        <begin position="34"/>
        <end position="41"/>
    </location>
    <ligand>
        <name>ATP</name>
        <dbReference type="ChEBI" id="CHEBI:30616"/>
    </ligand>
</feature>
<dbReference type="RefSeq" id="WP_058419442.1">
    <property type="nucleotide sequence ID" value="NZ_LKEF01000002.1"/>
</dbReference>
<dbReference type="PANTHER" id="PTHR11070">
    <property type="entry name" value="UVRD / RECB / PCRA DNA HELICASE FAMILY MEMBER"/>
    <property type="match status" value="1"/>
</dbReference>
<evidence type="ECO:0000256" key="2">
    <source>
        <dbReference type="ARBA" id="ARBA00022801"/>
    </source>
</evidence>
<dbReference type="Pfam" id="PF13361">
    <property type="entry name" value="UvrD_C"/>
    <property type="match status" value="2"/>
</dbReference>
<dbReference type="InterPro" id="IPR000212">
    <property type="entry name" value="DNA_helicase_UvrD/REP"/>
</dbReference>
<evidence type="ECO:0000256" key="3">
    <source>
        <dbReference type="ARBA" id="ARBA00022806"/>
    </source>
</evidence>
<dbReference type="CDD" id="cd17932">
    <property type="entry name" value="DEXQc_UvrD"/>
    <property type="match status" value="1"/>
</dbReference>
<organism evidence="13 14">
    <name type="scientific">Pseudomonas fluorescens ICMP 11288</name>
    <dbReference type="NCBI Taxonomy" id="1198309"/>
    <lineage>
        <taxon>Bacteria</taxon>
        <taxon>Pseudomonadati</taxon>
        <taxon>Pseudomonadota</taxon>
        <taxon>Gammaproteobacteria</taxon>
        <taxon>Pseudomonadales</taxon>
        <taxon>Pseudomonadaceae</taxon>
        <taxon>Pseudomonas</taxon>
    </lineage>
</organism>
<evidence type="ECO:0000259" key="12">
    <source>
        <dbReference type="PROSITE" id="PS51217"/>
    </source>
</evidence>
<keyword evidence="1 10" id="KW-0547">Nucleotide-binding</keyword>
<keyword evidence="3 10" id="KW-0347">Helicase</keyword>
<dbReference type="AlphaFoldDB" id="A0A0W0I563"/>
<dbReference type="GO" id="GO:0016887">
    <property type="term" value="F:ATP hydrolysis activity"/>
    <property type="evidence" value="ECO:0007669"/>
    <property type="project" value="RHEA"/>
</dbReference>
<dbReference type="Gene3D" id="1.10.486.10">
    <property type="entry name" value="PCRA, domain 4"/>
    <property type="match status" value="1"/>
</dbReference>
<dbReference type="InterPro" id="IPR014016">
    <property type="entry name" value="UvrD-like_ATP-bd"/>
</dbReference>
<dbReference type="GO" id="GO:0005524">
    <property type="term" value="F:ATP binding"/>
    <property type="evidence" value="ECO:0007669"/>
    <property type="project" value="UniProtKB-UniRule"/>
</dbReference>
<dbReference type="EC" id="5.6.2.4" evidence="7"/>
<evidence type="ECO:0000256" key="1">
    <source>
        <dbReference type="ARBA" id="ARBA00022741"/>
    </source>
</evidence>
<dbReference type="PROSITE" id="PS51198">
    <property type="entry name" value="UVRD_HELICASE_ATP_BIND"/>
    <property type="match status" value="1"/>
</dbReference>
<dbReference type="Proteomes" id="UP000054197">
    <property type="component" value="Unassembled WGS sequence"/>
</dbReference>
<evidence type="ECO:0000256" key="10">
    <source>
        <dbReference type="PROSITE-ProRule" id="PRU00560"/>
    </source>
</evidence>
<evidence type="ECO:0000313" key="13">
    <source>
        <dbReference type="EMBL" id="KTB68281.1"/>
    </source>
</evidence>
<comment type="catalytic activity">
    <reaction evidence="6">
        <text>Couples ATP hydrolysis with the unwinding of duplex DNA by translocating in the 3'-5' direction.</text>
        <dbReference type="EC" id="5.6.2.4"/>
    </reaction>
</comment>
<name>A0A0W0I563_PSEFL</name>
<evidence type="ECO:0000313" key="14">
    <source>
        <dbReference type="Proteomes" id="UP000054197"/>
    </source>
</evidence>
<evidence type="ECO:0000256" key="6">
    <source>
        <dbReference type="ARBA" id="ARBA00034617"/>
    </source>
</evidence>
<feature type="domain" description="UvrD-like helicase C-terminal" evidence="12">
    <location>
        <begin position="234"/>
        <end position="478"/>
    </location>
</feature>